<dbReference type="Proteomes" id="UP001205998">
    <property type="component" value="Unassembled WGS sequence"/>
</dbReference>
<dbReference type="SMART" id="SM00034">
    <property type="entry name" value="CLECT"/>
    <property type="match status" value="2"/>
</dbReference>
<reference evidence="2" key="1">
    <citation type="submission" date="2018-07" db="EMBL/GenBank/DDBJ databases">
        <title>Comparative genomics of catfishes provides insights into carnivory and benthic adaptation.</title>
        <authorList>
            <person name="Zhang Y."/>
            <person name="Wang D."/>
            <person name="Peng Z."/>
            <person name="Zheng S."/>
            <person name="Shao F."/>
            <person name="Tao W."/>
        </authorList>
    </citation>
    <scope>NUCLEOTIDE SEQUENCE</scope>
    <source>
        <strain evidence="2">Chongqing</strain>
    </source>
</reference>
<dbReference type="PANTHER" id="PTHR45784:SF3">
    <property type="entry name" value="C-TYPE LECTIN DOMAIN FAMILY 4 MEMBER K-LIKE-RELATED"/>
    <property type="match status" value="1"/>
</dbReference>
<evidence type="ECO:0000259" key="1">
    <source>
        <dbReference type="PROSITE" id="PS50041"/>
    </source>
</evidence>
<dbReference type="SUPFAM" id="SSF56436">
    <property type="entry name" value="C-type lectin-like"/>
    <property type="match status" value="2"/>
</dbReference>
<dbReference type="PROSITE" id="PS50041">
    <property type="entry name" value="C_TYPE_LECTIN_2"/>
    <property type="match status" value="2"/>
</dbReference>
<dbReference type="PANTHER" id="PTHR45784">
    <property type="entry name" value="C-TYPE LECTIN DOMAIN FAMILY 20 MEMBER A-RELATED"/>
    <property type="match status" value="1"/>
</dbReference>
<dbReference type="InterPro" id="IPR016186">
    <property type="entry name" value="C-type_lectin-like/link_sf"/>
</dbReference>
<name>A0AAD5FU65_SILAS</name>
<keyword evidence="2" id="KW-0675">Receptor</keyword>
<comment type="caution">
    <text evidence="2">The sequence shown here is derived from an EMBL/GenBank/DDBJ whole genome shotgun (WGS) entry which is preliminary data.</text>
</comment>
<keyword evidence="3" id="KW-1185">Reference proteome</keyword>
<sequence length="232" mass="27319">VPHEYYLIQQKETWSDAQVYCKANYIDLAIIESDDNIIQIQNEAQRQQFNSIAWIGLYNDIKSWRWSYGNEPLGNMHDWAHGEPNNSDGRQACGAICIRGWTDRDCTEKFPSFNTTGYNYVYVSDLKTWYDARSYCRMYYTDLASTRNELEYTTVFNITYKSKASIIWIGMFRDTWKWIDQTNFSTIRWMSGKPDNYRGNENCGYLNDTQAVDAQCSDVMPFFCYSSKLKIL</sequence>
<proteinExistence type="predicted"/>
<dbReference type="EMBL" id="MU535751">
    <property type="protein sequence ID" value="KAI5629350.1"/>
    <property type="molecule type" value="Genomic_DNA"/>
</dbReference>
<feature type="non-terminal residue" evidence="2">
    <location>
        <position position="1"/>
    </location>
</feature>
<dbReference type="InterPro" id="IPR001304">
    <property type="entry name" value="C-type_lectin-like"/>
</dbReference>
<protein>
    <submittedName>
        <fullName evidence="2">Secretory phospholipase A2 receptor-like isoform X1</fullName>
    </submittedName>
</protein>
<dbReference type="Gene3D" id="3.10.100.10">
    <property type="entry name" value="Mannose-Binding Protein A, subunit A"/>
    <property type="match status" value="2"/>
</dbReference>
<dbReference type="AlphaFoldDB" id="A0AAD5FU65"/>
<feature type="non-terminal residue" evidence="2">
    <location>
        <position position="232"/>
    </location>
</feature>
<evidence type="ECO:0000313" key="2">
    <source>
        <dbReference type="EMBL" id="KAI5629350.1"/>
    </source>
</evidence>
<evidence type="ECO:0000313" key="3">
    <source>
        <dbReference type="Proteomes" id="UP001205998"/>
    </source>
</evidence>
<accession>A0AAD5FU65</accession>
<feature type="domain" description="C-type lectin" evidence="1">
    <location>
        <begin position="5"/>
        <end position="111"/>
    </location>
</feature>
<organism evidence="2 3">
    <name type="scientific">Silurus asotus</name>
    <name type="common">Amur catfish</name>
    <name type="synonym">Parasilurus asotus</name>
    <dbReference type="NCBI Taxonomy" id="30991"/>
    <lineage>
        <taxon>Eukaryota</taxon>
        <taxon>Metazoa</taxon>
        <taxon>Chordata</taxon>
        <taxon>Craniata</taxon>
        <taxon>Vertebrata</taxon>
        <taxon>Euteleostomi</taxon>
        <taxon>Actinopterygii</taxon>
        <taxon>Neopterygii</taxon>
        <taxon>Teleostei</taxon>
        <taxon>Ostariophysi</taxon>
        <taxon>Siluriformes</taxon>
        <taxon>Siluridae</taxon>
        <taxon>Silurus</taxon>
    </lineage>
</organism>
<feature type="domain" description="C-type lectin" evidence="1">
    <location>
        <begin position="115"/>
        <end position="225"/>
    </location>
</feature>
<gene>
    <name evidence="2" type="ORF">C0J50_2282</name>
</gene>
<dbReference type="Pfam" id="PF00059">
    <property type="entry name" value="Lectin_C"/>
    <property type="match status" value="2"/>
</dbReference>
<dbReference type="InterPro" id="IPR016187">
    <property type="entry name" value="CTDL_fold"/>
</dbReference>